<dbReference type="PANTHER" id="PTHR46430">
    <property type="entry name" value="PROTEIN SKT5-RELATED"/>
    <property type="match status" value="1"/>
</dbReference>
<dbReference type="InterPro" id="IPR006597">
    <property type="entry name" value="Sel1-like"/>
</dbReference>
<feature type="compositionally biased region" description="Basic and acidic residues" evidence="2">
    <location>
        <begin position="38"/>
        <end position="47"/>
    </location>
</feature>
<dbReference type="InterPro" id="IPR011990">
    <property type="entry name" value="TPR-like_helical_dom_sf"/>
</dbReference>
<feature type="compositionally biased region" description="Low complexity" evidence="2">
    <location>
        <begin position="51"/>
        <end position="62"/>
    </location>
</feature>
<keyword evidence="5" id="KW-1185">Reference proteome</keyword>
<dbReference type="InterPro" id="IPR029058">
    <property type="entry name" value="AB_hydrolase_fold"/>
</dbReference>
<feature type="compositionally biased region" description="Polar residues" evidence="2">
    <location>
        <begin position="1"/>
        <end position="14"/>
    </location>
</feature>
<dbReference type="InterPro" id="IPR011333">
    <property type="entry name" value="SKP1/BTB/POZ_sf"/>
</dbReference>
<reference evidence="5" key="1">
    <citation type="submission" date="2017-03" db="EMBL/GenBank/DDBJ databases">
        <title>Genomes of endolithic fungi from Antarctica.</title>
        <authorList>
            <person name="Coleine C."/>
            <person name="Masonjones S."/>
            <person name="Stajich J.E."/>
        </authorList>
    </citation>
    <scope>NUCLEOTIDE SEQUENCE [LARGE SCALE GENOMIC DNA]</scope>
    <source>
        <strain evidence="5">CCFEE 5527</strain>
    </source>
</reference>
<protein>
    <recommendedName>
        <fullName evidence="3">BTB domain-containing protein</fullName>
    </recommendedName>
</protein>
<gene>
    <name evidence="4" type="ORF">B0A48_16110</name>
</gene>
<accession>A0A1V8SFD4</accession>
<dbReference type="InterPro" id="IPR000073">
    <property type="entry name" value="AB_hydrolase_1"/>
</dbReference>
<comment type="caution">
    <text evidence="4">The sequence shown here is derived from an EMBL/GenBank/DDBJ whole genome shotgun (WGS) entry which is preliminary data.</text>
</comment>
<feature type="domain" description="BTB" evidence="3">
    <location>
        <begin position="744"/>
        <end position="808"/>
    </location>
</feature>
<proteinExistence type="predicted"/>
<evidence type="ECO:0000256" key="2">
    <source>
        <dbReference type="SAM" id="MobiDB-lite"/>
    </source>
</evidence>
<dbReference type="InParanoid" id="A0A1V8SFD4"/>
<dbReference type="SUPFAM" id="SSF53474">
    <property type="entry name" value="alpha/beta-Hydrolases"/>
    <property type="match status" value="1"/>
</dbReference>
<feature type="region of interest" description="Disordered" evidence="2">
    <location>
        <begin position="1"/>
        <end position="141"/>
    </location>
</feature>
<dbReference type="Pfam" id="PF00651">
    <property type="entry name" value="BTB"/>
    <property type="match status" value="1"/>
</dbReference>
<dbReference type="CDD" id="cd18186">
    <property type="entry name" value="BTB_POZ_ZBTB_KLHL-like"/>
    <property type="match status" value="1"/>
</dbReference>
<dbReference type="OrthoDB" id="190201at2759"/>
<sequence length="1347" mass="144951">MASYGAPQSPTSPARRSIREIAPSPPSTSPKLYAKRQPYLEHPEVRLSEAPGSPISISPPRRGIQEAESVSISQASDGQGDYRPASRHVDTPDSGRSGSMSSLPIRRKALGNSIRVVDGPAHSRGSSRGSQPAIEGSERDVPLVEDGEVEGLQYAAFHDAPRKRKEQYRASHATTGSTSSAEQRHVQSLQVPGGQPNLARPVSTYTLGSDLRGRTLSPWSNNGSDPGSPGTYARDISSSRRSPGARPVSYIDLLNNVPYHQQVALSSGLNNAGLQTVVGRGASLLDTKKTLDMYRANVKKTNDASVQYEFAIFMMNAANEPDLHADLNPAELRLEAKHILQRLSDRAYPFAQYYLADGFFSGVFNKDKPDHDKAFPLFVAASKHGHAEAGYRAALCYEFGWGTAKSYPKAVQFYRNAAAKNHPGAATRLGMACLKGDMGLSRNHEREGLKFLRRAQESADFQYNTAPYELGMLHLTGYGADVFKDEAYAAQLLTQAAELGHARANLLMGEAYENGLYGCPRDAALSVHFYNGAATRGVPEAMMALCAWYMVGAPPVLEKDEAEACAWAKQAAEAGLPKAEYAIGYFTEMGIGTRRDPLEANMWYVRAAEKGNDVARQRLQIIRAAASGNTQGPVPVPMGKGEAKRRELMNGSGKKGIYGNPKGDTGDLGALGSEDRLIAFAYGLGISTEQLNCIALAEYVTGLDAISPATENTSTLTTVAPALKEPEVTGYGELLSTGNFADFVIVCGEGVEGHKAIICPQSEYFTKAFNGQYNVLKSAGRVDLSCDDEAALNEFIKYLYTNEYVPTDATIELEARGMLHLHIHVLADKYSLPDLFPEAAERFMALAEHYAFDKVFAEWLTAVLDETPPHSTLRQGVFDIVKKQLKDLLTSAGPHNVEDVDALRAALSRFPDITLELLKTVAEEYNISITPTNATAPEAASYSVSGFRDRYKEKRMKTFSIALTAGLASTAAAYHCVNLTVPVDVSARNAVFNISAPQNNIEVTEFILNDAQQGTNYTAAVLAGYTTVKGHYNLAATYCVPGQQQGRPGGYGRHGGWNKGQQGGQQQPKDLQILTHGIGFDRSYWDLPYNAPNYSYSAVATDKYGFATFSYDRLGIGASSHGEPVNEIQAQLEIDALRALTVLLRNGAVPGVPKFEKYLHVGHSFGSVQTYALTAAYPELSDGIALTGFSANGSFLVDFLYGGNFVDVKTNPTLGPKYVHGYFAAGDASGVQTNFFAPKQFDAGILAFAAATGQPVTVGELLSIGGAAAAPNAFAKPVLVITGERDVPFCGGSCYNGAPAGSSIIAQTQKAFTATTIKAVVVPNAGHGLNLEYSHPFTYDTINTFFA</sequence>
<dbReference type="Gene3D" id="3.30.710.10">
    <property type="entry name" value="Potassium Channel Kv1.1, Chain A"/>
    <property type="match status" value="1"/>
</dbReference>
<dbReference type="SUPFAM" id="SSF54695">
    <property type="entry name" value="POZ domain"/>
    <property type="match status" value="1"/>
</dbReference>
<keyword evidence="1" id="KW-0677">Repeat</keyword>
<dbReference type="STRING" id="1507870.A0A1V8SFD4"/>
<dbReference type="Gene3D" id="1.25.40.10">
    <property type="entry name" value="Tetratricopeptide repeat domain"/>
    <property type="match status" value="2"/>
</dbReference>
<evidence type="ECO:0000313" key="4">
    <source>
        <dbReference type="EMBL" id="OQN97789.1"/>
    </source>
</evidence>
<dbReference type="PANTHER" id="PTHR46430:SF1">
    <property type="entry name" value="CHITIN SYNTHASE REGULATOR SKT5-RELATED"/>
    <property type="match status" value="1"/>
</dbReference>
<dbReference type="InterPro" id="IPR051726">
    <property type="entry name" value="Chitin_Synth_Reg"/>
</dbReference>
<evidence type="ECO:0000259" key="3">
    <source>
        <dbReference type="PROSITE" id="PS50097"/>
    </source>
</evidence>
<dbReference type="Proteomes" id="UP000192596">
    <property type="component" value="Unassembled WGS sequence"/>
</dbReference>
<feature type="region of interest" description="Disordered" evidence="2">
    <location>
        <begin position="155"/>
        <end position="244"/>
    </location>
</feature>
<dbReference type="Gene3D" id="3.40.50.1820">
    <property type="entry name" value="alpha/beta hydrolase"/>
    <property type="match status" value="1"/>
</dbReference>
<dbReference type="InterPro" id="IPR000210">
    <property type="entry name" value="BTB/POZ_dom"/>
</dbReference>
<evidence type="ECO:0000313" key="5">
    <source>
        <dbReference type="Proteomes" id="UP000192596"/>
    </source>
</evidence>
<feature type="compositionally biased region" description="Polar residues" evidence="2">
    <location>
        <begin position="68"/>
        <end position="77"/>
    </location>
</feature>
<evidence type="ECO:0000256" key="1">
    <source>
        <dbReference type="ARBA" id="ARBA00022737"/>
    </source>
</evidence>
<dbReference type="SUPFAM" id="SSF81901">
    <property type="entry name" value="HCP-like"/>
    <property type="match status" value="1"/>
</dbReference>
<feature type="compositionally biased region" description="Low complexity" evidence="2">
    <location>
        <begin position="170"/>
        <end position="181"/>
    </location>
</feature>
<dbReference type="Pfam" id="PF12697">
    <property type="entry name" value="Abhydrolase_6"/>
    <property type="match status" value="1"/>
</dbReference>
<dbReference type="EMBL" id="NAJO01000051">
    <property type="protein sequence ID" value="OQN97789.1"/>
    <property type="molecule type" value="Genomic_DNA"/>
</dbReference>
<name>A0A1V8SFD4_9PEZI</name>
<organism evidence="4 5">
    <name type="scientific">Cryoendolithus antarcticus</name>
    <dbReference type="NCBI Taxonomy" id="1507870"/>
    <lineage>
        <taxon>Eukaryota</taxon>
        <taxon>Fungi</taxon>
        <taxon>Dikarya</taxon>
        <taxon>Ascomycota</taxon>
        <taxon>Pezizomycotina</taxon>
        <taxon>Dothideomycetes</taxon>
        <taxon>Dothideomycetidae</taxon>
        <taxon>Cladosporiales</taxon>
        <taxon>Cladosporiaceae</taxon>
        <taxon>Cryoendolithus</taxon>
    </lineage>
</organism>
<dbReference type="PROSITE" id="PS50097">
    <property type="entry name" value="BTB"/>
    <property type="match status" value="1"/>
</dbReference>
<dbReference type="Pfam" id="PF08238">
    <property type="entry name" value="Sel1"/>
    <property type="match status" value="7"/>
</dbReference>
<dbReference type="SMART" id="SM00671">
    <property type="entry name" value="SEL1"/>
    <property type="match status" value="7"/>
</dbReference>